<dbReference type="Pfam" id="PF01047">
    <property type="entry name" value="MarR"/>
    <property type="match status" value="1"/>
</dbReference>
<dbReference type="InterPro" id="IPR039422">
    <property type="entry name" value="MarR/SlyA-like"/>
</dbReference>
<evidence type="ECO:0000256" key="1">
    <source>
        <dbReference type="ARBA" id="ARBA00023015"/>
    </source>
</evidence>
<dbReference type="AlphaFoldDB" id="A0A2V5K2L1"/>
<dbReference type="OrthoDB" id="2355600at2"/>
<evidence type="ECO:0000313" key="5">
    <source>
        <dbReference type="EMBL" id="PYI52852.1"/>
    </source>
</evidence>
<dbReference type="EMBL" id="QJVJ01000008">
    <property type="protein sequence ID" value="PYI52852.1"/>
    <property type="molecule type" value="Genomic_DNA"/>
</dbReference>
<keyword evidence="3" id="KW-0804">Transcription</keyword>
<dbReference type="GO" id="GO:0003677">
    <property type="term" value="F:DNA binding"/>
    <property type="evidence" value="ECO:0007669"/>
    <property type="project" value="UniProtKB-KW"/>
</dbReference>
<dbReference type="Proteomes" id="UP000247476">
    <property type="component" value="Unassembled WGS sequence"/>
</dbReference>
<dbReference type="PANTHER" id="PTHR33164:SF94">
    <property type="entry name" value="TRANSCRIPTIONAL REGULATORY PROTEIN-RELATED"/>
    <property type="match status" value="1"/>
</dbReference>
<comment type="caution">
    <text evidence="5">The sequence shown here is derived from an EMBL/GenBank/DDBJ whole genome shotgun (WGS) entry which is preliminary data.</text>
</comment>
<proteinExistence type="predicted"/>
<dbReference type="SUPFAM" id="SSF46785">
    <property type="entry name" value="Winged helix' DNA-binding domain"/>
    <property type="match status" value="1"/>
</dbReference>
<dbReference type="PROSITE" id="PS01117">
    <property type="entry name" value="HTH_MARR_1"/>
    <property type="match status" value="1"/>
</dbReference>
<evidence type="ECO:0000256" key="2">
    <source>
        <dbReference type="ARBA" id="ARBA00023125"/>
    </source>
</evidence>
<accession>A0A2V5K2L1</accession>
<dbReference type="InterPro" id="IPR000835">
    <property type="entry name" value="HTH_MarR-typ"/>
</dbReference>
<evidence type="ECO:0000313" key="6">
    <source>
        <dbReference type="Proteomes" id="UP000247476"/>
    </source>
</evidence>
<dbReference type="PRINTS" id="PR00598">
    <property type="entry name" value="HTHMARR"/>
</dbReference>
<sequence>MPPFLLAELRDSVQLFIRRFGLLEQTVTPCGYALSLSQVFALQELETARALSVTELADRLKLERSSVSRLADGLVKAGFVDRQVNETNRREVRLTLTDKGVRTIGNVRRQSIGYYESVIGHLTDDDKRRIADGFRLFAEALERRDAGKDVHP</sequence>
<evidence type="ECO:0000256" key="3">
    <source>
        <dbReference type="ARBA" id="ARBA00023163"/>
    </source>
</evidence>
<dbReference type="GO" id="GO:0006950">
    <property type="term" value="P:response to stress"/>
    <property type="evidence" value="ECO:0007669"/>
    <property type="project" value="TreeGrafter"/>
</dbReference>
<feature type="domain" description="HTH marR-type" evidence="4">
    <location>
        <begin position="6"/>
        <end position="142"/>
    </location>
</feature>
<protein>
    <submittedName>
        <fullName evidence="5">MarR family transcriptional regulator</fullName>
    </submittedName>
</protein>
<evidence type="ECO:0000259" key="4">
    <source>
        <dbReference type="PROSITE" id="PS50995"/>
    </source>
</evidence>
<dbReference type="InterPro" id="IPR023187">
    <property type="entry name" value="Tscrpt_reg_MarR-type_CS"/>
</dbReference>
<dbReference type="InterPro" id="IPR036388">
    <property type="entry name" value="WH-like_DNA-bd_sf"/>
</dbReference>
<keyword evidence="2" id="KW-0238">DNA-binding</keyword>
<dbReference type="RefSeq" id="WP_110841402.1">
    <property type="nucleotide sequence ID" value="NZ_QJVJ01000008.1"/>
</dbReference>
<name>A0A2V5K2L1_9BACL</name>
<reference evidence="5 6" key="1">
    <citation type="submission" date="2018-05" db="EMBL/GenBank/DDBJ databases">
        <title>Paenibacillus flagellatus sp. nov., isolated from selenium mineral soil.</title>
        <authorList>
            <person name="Dai X."/>
        </authorList>
    </citation>
    <scope>NUCLEOTIDE SEQUENCE [LARGE SCALE GENOMIC DNA]</scope>
    <source>
        <strain evidence="5 6">DXL2</strain>
    </source>
</reference>
<dbReference type="PROSITE" id="PS50995">
    <property type="entry name" value="HTH_MARR_2"/>
    <property type="match status" value="1"/>
</dbReference>
<dbReference type="PANTHER" id="PTHR33164">
    <property type="entry name" value="TRANSCRIPTIONAL REGULATOR, MARR FAMILY"/>
    <property type="match status" value="1"/>
</dbReference>
<keyword evidence="1" id="KW-0805">Transcription regulation</keyword>
<dbReference type="GO" id="GO:0003700">
    <property type="term" value="F:DNA-binding transcription factor activity"/>
    <property type="evidence" value="ECO:0007669"/>
    <property type="project" value="InterPro"/>
</dbReference>
<dbReference type="SMART" id="SM00347">
    <property type="entry name" value="HTH_MARR"/>
    <property type="match status" value="1"/>
</dbReference>
<dbReference type="InterPro" id="IPR036390">
    <property type="entry name" value="WH_DNA-bd_sf"/>
</dbReference>
<gene>
    <name evidence="5" type="ORF">DLM86_17740</name>
</gene>
<dbReference type="Gene3D" id="1.10.10.10">
    <property type="entry name" value="Winged helix-like DNA-binding domain superfamily/Winged helix DNA-binding domain"/>
    <property type="match status" value="1"/>
</dbReference>
<keyword evidence="6" id="KW-1185">Reference proteome</keyword>
<organism evidence="5 6">
    <name type="scientific">Paenibacillus flagellatus</name>
    <dbReference type="NCBI Taxonomy" id="2211139"/>
    <lineage>
        <taxon>Bacteria</taxon>
        <taxon>Bacillati</taxon>
        <taxon>Bacillota</taxon>
        <taxon>Bacilli</taxon>
        <taxon>Bacillales</taxon>
        <taxon>Paenibacillaceae</taxon>
        <taxon>Paenibacillus</taxon>
    </lineage>
</organism>